<feature type="domain" description="Isochorismatase-like" evidence="8">
    <location>
        <begin position="6"/>
        <end position="183"/>
    </location>
</feature>
<evidence type="ECO:0000256" key="7">
    <source>
        <dbReference type="ARBA" id="ARBA00043224"/>
    </source>
</evidence>
<keyword evidence="10" id="KW-1185">Reference proteome</keyword>
<evidence type="ECO:0000256" key="1">
    <source>
        <dbReference type="ARBA" id="ARBA00006336"/>
    </source>
</evidence>
<dbReference type="Pfam" id="PF00857">
    <property type="entry name" value="Isochorismatase"/>
    <property type="match status" value="1"/>
</dbReference>
<dbReference type="Gene3D" id="3.40.50.850">
    <property type="entry name" value="Isochorismatase-like"/>
    <property type="match status" value="1"/>
</dbReference>
<keyword evidence="4" id="KW-0378">Hydrolase</keyword>
<keyword evidence="2" id="KW-0662">Pyridine nucleotide biosynthesis</keyword>
<dbReference type="InterPro" id="IPR036380">
    <property type="entry name" value="Isochorismatase-like_sf"/>
</dbReference>
<evidence type="ECO:0000313" key="9">
    <source>
        <dbReference type="EMBL" id="QKF94392.1"/>
    </source>
</evidence>
<dbReference type="GO" id="GO:0008936">
    <property type="term" value="F:nicotinamidase activity"/>
    <property type="evidence" value="ECO:0007669"/>
    <property type="project" value="UniProtKB-EC"/>
</dbReference>
<protein>
    <recommendedName>
        <fullName evidence="6">nicotinamidase</fullName>
        <ecNumber evidence="6">3.5.1.19</ecNumber>
    </recommendedName>
    <alternativeName>
        <fullName evidence="7">Nicotinamide deamidase</fullName>
    </alternativeName>
</protein>
<reference evidence="9 10" key="1">
    <citation type="submission" date="2020-04" db="EMBL/GenBank/DDBJ databases">
        <title>Advantages and limits of metagenomic assembly and binning of a giant virus.</title>
        <authorList>
            <person name="Schulz F."/>
            <person name="Andreani J."/>
            <person name="Francis R."/>
            <person name="Boudjemaa H."/>
            <person name="Bou Khalil J.Y."/>
            <person name="Lee J."/>
            <person name="La Scola B."/>
            <person name="Woyke T."/>
        </authorList>
    </citation>
    <scope>NUCLEOTIDE SEQUENCE [LARGE SCALE GENOMIC DNA]</scope>
    <source>
        <strain evidence="9 10">FV1/VV64</strain>
    </source>
</reference>
<evidence type="ECO:0000256" key="2">
    <source>
        <dbReference type="ARBA" id="ARBA00022642"/>
    </source>
</evidence>
<dbReference type="EMBL" id="MT418680">
    <property type="protein sequence ID" value="QKF94392.1"/>
    <property type="molecule type" value="Genomic_DNA"/>
</dbReference>
<dbReference type="InterPro" id="IPR052347">
    <property type="entry name" value="Isochorismatase_Nicotinamidase"/>
</dbReference>
<comment type="pathway">
    <text evidence="5">Cofactor biosynthesis; nicotinate biosynthesis; nicotinate from nicotinamide: step 1/1.</text>
</comment>
<evidence type="ECO:0000313" key="10">
    <source>
        <dbReference type="Proteomes" id="UP001162001"/>
    </source>
</evidence>
<evidence type="ECO:0000256" key="3">
    <source>
        <dbReference type="ARBA" id="ARBA00022723"/>
    </source>
</evidence>
<dbReference type="GO" id="GO:0046872">
    <property type="term" value="F:metal ion binding"/>
    <property type="evidence" value="ECO:0007669"/>
    <property type="project" value="UniProtKB-KW"/>
</dbReference>
<comment type="similarity">
    <text evidence="1">Belongs to the isochorismatase family.</text>
</comment>
<organism evidence="9 10">
    <name type="scientific">Fadolivirus FV1/VV64</name>
    <dbReference type="NCBI Taxonomy" id="3070911"/>
    <lineage>
        <taxon>Viruses</taxon>
        <taxon>Varidnaviria</taxon>
        <taxon>Bamfordvirae</taxon>
        <taxon>Nucleocytoviricota</taxon>
        <taxon>Megaviricetes</taxon>
        <taxon>Imitervirales</taxon>
        <taxon>Mimiviridae</taxon>
        <taxon>Klosneuvirinae</taxon>
        <taxon>Fadolivirus</taxon>
        <taxon>Fadolivirus algeromassiliense</taxon>
    </lineage>
</organism>
<dbReference type="GO" id="GO:0019363">
    <property type="term" value="P:pyridine nucleotide biosynthetic process"/>
    <property type="evidence" value="ECO:0007669"/>
    <property type="project" value="UniProtKB-KW"/>
</dbReference>
<evidence type="ECO:0000256" key="6">
    <source>
        <dbReference type="ARBA" id="ARBA00039017"/>
    </source>
</evidence>
<dbReference type="SUPFAM" id="SSF52499">
    <property type="entry name" value="Isochorismatase-like hydrolases"/>
    <property type="match status" value="1"/>
</dbReference>
<dbReference type="InterPro" id="IPR000868">
    <property type="entry name" value="Isochorismatase-like_dom"/>
</dbReference>
<sequence length="184" mass="21341">MESINALVIIDMQYDLCNGGPLAFERSLNIIPIINRIRDEYDHIIFVKRSYPDNHSTFKQYGGKHPKHCVNGTDGEKIHNDIIMSINDTIIARGNLQKYGSSSAFYDAEDIERETRLKPILKINNIKKLYFCGNDFENTIFSTIMDAIKFNYKCCVIKDAITYNDKEKMEKTIEYLKKLNVEII</sequence>
<proteinExistence type="inferred from homology"/>
<accession>A0A7D3V5W1</accession>
<name>A0A7D3V5W1_9VIRU</name>
<evidence type="ECO:0000256" key="5">
    <source>
        <dbReference type="ARBA" id="ARBA00037900"/>
    </source>
</evidence>
<dbReference type="PANTHER" id="PTHR11080:SF2">
    <property type="entry name" value="LD05707P"/>
    <property type="match status" value="1"/>
</dbReference>
<dbReference type="Proteomes" id="UP001162001">
    <property type="component" value="Segment"/>
</dbReference>
<dbReference type="EC" id="3.5.1.19" evidence="6"/>
<evidence type="ECO:0000256" key="4">
    <source>
        <dbReference type="ARBA" id="ARBA00022801"/>
    </source>
</evidence>
<dbReference type="PANTHER" id="PTHR11080">
    <property type="entry name" value="PYRAZINAMIDASE/NICOTINAMIDASE"/>
    <property type="match status" value="1"/>
</dbReference>
<keyword evidence="3" id="KW-0479">Metal-binding</keyword>
<evidence type="ECO:0000259" key="8">
    <source>
        <dbReference type="Pfam" id="PF00857"/>
    </source>
</evidence>
<dbReference type="CDD" id="cd00431">
    <property type="entry name" value="cysteine_hydrolases"/>
    <property type="match status" value="1"/>
</dbReference>
<gene>
    <name evidence="9" type="ORF">Fadolivirus_1_934</name>
</gene>